<evidence type="ECO:0000313" key="13">
    <source>
        <dbReference type="Proteomes" id="UP001597469"/>
    </source>
</evidence>
<dbReference type="PROSITE" id="PS00595">
    <property type="entry name" value="AA_TRANSFER_CLASS_5"/>
    <property type="match status" value="1"/>
</dbReference>
<dbReference type="RefSeq" id="WP_381522095.1">
    <property type="nucleotide sequence ID" value="NZ_JBHULN010000005.1"/>
</dbReference>
<dbReference type="EC" id="2.8.1.7" evidence="3"/>
<dbReference type="InterPro" id="IPR015424">
    <property type="entry name" value="PyrdxlP-dep_Trfase"/>
</dbReference>
<gene>
    <name evidence="12" type="ORF">ACFSUS_09980</name>
</gene>
<keyword evidence="13" id="KW-1185">Reference proteome</keyword>
<name>A0ABW5M325_9BACT</name>
<proteinExistence type="inferred from homology"/>
<keyword evidence="4" id="KW-0808">Transferase</keyword>
<comment type="caution">
    <text evidence="12">The sequence shown here is derived from an EMBL/GenBank/DDBJ whole genome shotgun (WGS) entry which is preliminary data.</text>
</comment>
<dbReference type="Proteomes" id="UP001597469">
    <property type="component" value="Unassembled WGS sequence"/>
</dbReference>
<dbReference type="InterPro" id="IPR020578">
    <property type="entry name" value="Aminotrans_V_PyrdxlP_BS"/>
</dbReference>
<evidence type="ECO:0000256" key="5">
    <source>
        <dbReference type="ARBA" id="ARBA00022723"/>
    </source>
</evidence>
<evidence type="ECO:0000256" key="4">
    <source>
        <dbReference type="ARBA" id="ARBA00022679"/>
    </source>
</evidence>
<evidence type="ECO:0000256" key="2">
    <source>
        <dbReference type="ARBA" id="ARBA00006490"/>
    </source>
</evidence>
<dbReference type="InterPro" id="IPR016454">
    <property type="entry name" value="Cysteine_dSase"/>
</dbReference>
<comment type="catalytic activity">
    <reaction evidence="9">
        <text>(sulfur carrier)-H + L-cysteine = (sulfur carrier)-SH + L-alanine</text>
        <dbReference type="Rhea" id="RHEA:43892"/>
        <dbReference type="Rhea" id="RHEA-COMP:14737"/>
        <dbReference type="Rhea" id="RHEA-COMP:14739"/>
        <dbReference type="ChEBI" id="CHEBI:29917"/>
        <dbReference type="ChEBI" id="CHEBI:35235"/>
        <dbReference type="ChEBI" id="CHEBI:57972"/>
        <dbReference type="ChEBI" id="CHEBI:64428"/>
        <dbReference type="EC" id="2.8.1.7"/>
    </reaction>
</comment>
<organism evidence="12 13">
    <name type="scientific">Spirosoma soli</name>
    <dbReference type="NCBI Taxonomy" id="1770529"/>
    <lineage>
        <taxon>Bacteria</taxon>
        <taxon>Pseudomonadati</taxon>
        <taxon>Bacteroidota</taxon>
        <taxon>Cytophagia</taxon>
        <taxon>Cytophagales</taxon>
        <taxon>Cytophagaceae</taxon>
        <taxon>Spirosoma</taxon>
    </lineage>
</organism>
<dbReference type="InterPro" id="IPR015422">
    <property type="entry name" value="PyrdxlP-dep_Trfase_small"/>
</dbReference>
<evidence type="ECO:0000313" key="12">
    <source>
        <dbReference type="EMBL" id="MFD2570962.1"/>
    </source>
</evidence>
<protein>
    <recommendedName>
        <fullName evidence="3">cysteine desulfurase</fullName>
        <ecNumber evidence="3">2.8.1.7</ecNumber>
    </recommendedName>
</protein>
<keyword evidence="7" id="KW-0408">Iron</keyword>
<dbReference type="PANTHER" id="PTHR11601">
    <property type="entry name" value="CYSTEINE DESULFURYLASE FAMILY MEMBER"/>
    <property type="match status" value="1"/>
</dbReference>
<dbReference type="EMBL" id="JBHULN010000005">
    <property type="protein sequence ID" value="MFD2570962.1"/>
    <property type="molecule type" value="Genomic_DNA"/>
</dbReference>
<dbReference type="InterPro" id="IPR000192">
    <property type="entry name" value="Aminotrans_V_dom"/>
</dbReference>
<feature type="domain" description="Aminotransferase class V" evidence="11">
    <location>
        <begin position="2"/>
        <end position="367"/>
    </location>
</feature>
<evidence type="ECO:0000256" key="7">
    <source>
        <dbReference type="ARBA" id="ARBA00023004"/>
    </source>
</evidence>
<dbReference type="PIRSF" id="PIRSF005572">
    <property type="entry name" value="NifS"/>
    <property type="match status" value="1"/>
</dbReference>
<dbReference type="Gene3D" id="3.40.640.10">
    <property type="entry name" value="Type I PLP-dependent aspartate aminotransferase-like (Major domain)"/>
    <property type="match status" value="1"/>
</dbReference>
<dbReference type="SUPFAM" id="SSF53383">
    <property type="entry name" value="PLP-dependent transferases"/>
    <property type="match status" value="1"/>
</dbReference>
<reference evidence="13" key="1">
    <citation type="journal article" date="2019" name="Int. J. Syst. Evol. Microbiol.">
        <title>The Global Catalogue of Microorganisms (GCM) 10K type strain sequencing project: providing services to taxonomists for standard genome sequencing and annotation.</title>
        <authorList>
            <consortium name="The Broad Institute Genomics Platform"/>
            <consortium name="The Broad Institute Genome Sequencing Center for Infectious Disease"/>
            <person name="Wu L."/>
            <person name="Ma J."/>
        </authorList>
    </citation>
    <scope>NUCLEOTIDE SEQUENCE [LARGE SCALE GENOMIC DNA]</scope>
    <source>
        <strain evidence="13">KCTC 42805</strain>
    </source>
</reference>
<comment type="similarity">
    <text evidence="2">Belongs to the class-V pyridoxal-phosphate-dependent aminotransferase family. NifS/IscS subfamily.</text>
</comment>
<evidence type="ECO:0000256" key="9">
    <source>
        <dbReference type="ARBA" id="ARBA00050776"/>
    </source>
</evidence>
<dbReference type="PANTHER" id="PTHR11601:SF34">
    <property type="entry name" value="CYSTEINE DESULFURASE"/>
    <property type="match status" value="1"/>
</dbReference>
<dbReference type="Pfam" id="PF00266">
    <property type="entry name" value="Aminotran_5"/>
    <property type="match status" value="1"/>
</dbReference>
<evidence type="ECO:0000256" key="8">
    <source>
        <dbReference type="ARBA" id="ARBA00023014"/>
    </source>
</evidence>
<keyword evidence="5" id="KW-0479">Metal-binding</keyword>
<evidence type="ECO:0000256" key="10">
    <source>
        <dbReference type="RuleBase" id="RU004504"/>
    </source>
</evidence>
<keyword evidence="6" id="KW-0663">Pyridoxal phosphate</keyword>
<accession>A0ABW5M325</accession>
<evidence type="ECO:0000256" key="3">
    <source>
        <dbReference type="ARBA" id="ARBA00012239"/>
    </source>
</evidence>
<keyword evidence="8" id="KW-0411">Iron-sulfur</keyword>
<evidence type="ECO:0000256" key="1">
    <source>
        <dbReference type="ARBA" id="ARBA00001933"/>
    </source>
</evidence>
<evidence type="ECO:0000256" key="6">
    <source>
        <dbReference type="ARBA" id="ARBA00022898"/>
    </source>
</evidence>
<evidence type="ECO:0000259" key="11">
    <source>
        <dbReference type="Pfam" id="PF00266"/>
    </source>
</evidence>
<comment type="cofactor">
    <cofactor evidence="1 10">
        <name>pyridoxal 5'-phosphate</name>
        <dbReference type="ChEBI" id="CHEBI:597326"/>
    </cofactor>
</comment>
<dbReference type="Gene3D" id="3.90.1150.10">
    <property type="entry name" value="Aspartate Aminotransferase, domain 1"/>
    <property type="match status" value="1"/>
</dbReference>
<dbReference type="InterPro" id="IPR015421">
    <property type="entry name" value="PyrdxlP-dep_Trfase_major"/>
</dbReference>
<sequence length="385" mass="41408">MIYLDNNATTRIDPRVLDTMMPFLTDNFANAASTHPFGVSAHEAVKTARQQVADLLSCETHELVFTSGATEAINLAIKGVAENYQSRGKHIVTVQTEHKAVLDVCHYLETRGFEITYLPVQSDGLLDIDVVKAAIRPDTILVSVMLANNETGVIQPINEIAALAHEAGALFMTDATQAVGKMPIDVDAMGRSDASVDLLTFSAHKFYGPKGVGGLFIRQRRPNKVKLEALLHGGGHERGLRSGTLNVPGIVGLGKAAELARLDMAKDSLRISALRDELETGLLTIPGTKINGNQEHRLYNVTNIYFENCDSDALIMGLEGMAVSNGSACTAASIDPSHVLLALGLNEQEAFSCLRFSLGRFNTEADIATTIDAVKGVVEELRALV</sequence>